<name>A0A1X7S3T7_ZYMT9</name>
<organism evidence="2 3">
    <name type="scientific">Zymoseptoria tritici (strain ST99CH_3D7)</name>
    <dbReference type="NCBI Taxonomy" id="1276538"/>
    <lineage>
        <taxon>Eukaryota</taxon>
        <taxon>Fungi</taxon>
        <taxon>Dikarya</taxon>
        <taxon>Ascomycota</taxon>
        <taxon>Pezizomycotina</taxon>
        <taxon>Dothideomycetes</taxon>
        <taxon>Dothideomycetidae</taxon>
        <taxon>Mycosphaerellales</taxon>
        <taxon>Mycosphaerellaceae</taxon>
        <taxon>Zymoseptoria</taxon>
    </lineage>
</organism>
<feature type="compositionally biased region" description="Polar residues" evidence="1">
    <location>
        <begin position="49"/>
        <end position="61"/>
    </location>
</feature>
<reference evidence="2 3" key="1">
    <citation type="submission" date="2016-06" db="EMBL/GenBank/DDBJ databases">
        <authorList>
            <person name="Kjaerup R.B."/>
            <person name="Dalgaard T.S."/>
            <person name="Juul-Madsen H.R."/>
        </authorList>
    </citation>
    <scope>NUCLEOTIDE SEQUENCE [LARGE SCALE GENOMIC DNA]</scope>
</reference>
<protein>
    <submittedName>
        <fullName evidence="2">Uncharacterized protein</fullName>
    </submittedName>
</protein>
<dbReference type="Proteomes" id="UP000215127">
    <property type="component" value="Chromosome 9"/>
</dbReference>
<evidence type="ECO:0000256" key="1">
    <source>
        <dbReference type="SAM" id="MobiDB-lite"/>
    </source>
</evidence>
<keyword evidence="3" id="KW-1185">Reference proteome</keyword>
<evidence type="ECO:0000313" key="3">
    <source>
        <dbReference type="Proteomes" id="UP000215127"/>
    </source>
</evidence>
<dbReference type="AlphaFoldDB" id="A0A1X7S3T7"/>
<evidence type="ECO:0000313" key="2">
    <source>
        <dbReference type="EMBL" id="SMQ54091.1"/>
    </source>
</evidence>
<accession>A0A1X7S3T7</accession>
<gene>
    <name evidence="2" type="ORF">ZT3D7_G9245</name>
</gene>
<proteinExistence type="predicted"/>
<sequence>MTATGRIDFVRYIAPANISATATLHVVTFSRHGSDFSVGPAVPPVDAQTPKTVSQTSASSSTHDTAKDIAMLGDLSTIALCTNLQSLPQELYDRIYELTFTVDSYCRRENQVTKAELSMLQVDHTTRKRLAPLFFAGGIKLEKLMSLSAQAFPSWMRGFPEHLKHLIHNFKCTFAWSHPSHGEGYRAFLEYRMLEELLKHGFCAKDTGWQGRIKVFFSEDGLAHSAD</sequence>
<feature type="region of interest" description="Disordered" evidence="1">
    <location>
        <begin position="40"/>
        <end position="61"/>
    </location>
</feature>
<dbReference type="EMBL" id="LT853700">
    <property type="protein sequence ID" value="SMQ54091.1"/>
    <property type="molecule type" value="Genomic_DNA"/>
</dbReference>